<dbReference type="PANTHER" id="PTHR37422">
    <property type="entry name" value="TEICHURONIC ACID BIOSYNTHESIS PROTEIN TUAE"/>
    <property type="match status" value="1"/>
</dbReference>
<dbReference type="InterPro" id="IPR051533">
    <property type="entry name" value="WaaL-like"/>
</dbReference>
<feature type="transmembrane region" description="Helical" evidence="5">
    <location>
        <begin position="33"/>
        <end position="52"/>
    </location>
</feature>
<comment type="subcellular location">
    <subcellularLocation>
        <location evidence="1">Membrane</location>
        <topology evidence="1">Multi-pass membrane protein</topology>
    </subcellularLocation>
</comment>
<feature type="transmembrane region" description="Helical" evidence="5">
    <location>
        <begin position="164"/>
        <end position="182"/>
    </location>
</feature>
<feature type="transmembrane region" description="Helical" evidence="5">
    <location>
        <begin position="95"/>
        <end position="113"/>
    </location>
</feature>
<proteinExistence type="predicted"/>
<accession>A0A8T9QAF9</accession>
<evidence type="ECO:0000256" key="2">
    <source>
        <dbReference type="ARBA" id="ARBA00022692"/>
    </source>
</evidence>
<feature type="transmembrane region" description="Helical" evidence="5">
    <location>
        <begin position="397"/>
        <end position="415"/>
    </location>
</feature>
<feature type="transmembrane region" description="Helical" evidence="5">
    <location>
        <begin position="370"/>
        <end position="391"/>
    </location>
</feature>
<feature type="transmembrane region" description="Helical" evidence="5">
    <location>
        <begin position="194"/>
        <end position="210"/>
    </location>
</feature>
<reference evidence="7" key="1">
    <citation type="submission" date="2022-04" db="EMBL/GenBank/DDBJ databases">
        <title>Hymenobacter sp. isolated from the air.</title>
        <authorList>
            <person name="Won M."/>
            <person name="Lee C.-M."/>
            <person name="Woen H.-Y."/>
            <person name="Kwon S.-W."/>
        </authorList>
    </citation>
    <scope>NUCLEOTIDE SEQUENCE</scope>
    <source>
        <strain evidence="7">5116S-3</strain>
    </source>
</reference>
<dbReference type="PANTHER" id="PTHR37422:SF13">
    <property type="entry name" value="LIPOPOLYSACCHARIDE BIOSYNTHESIS PROTEIN PA4999-RELATED"/>
    <property type="match status" value="1"/>
</dbReference>
<protein>
    <submittedName>
        <fullName evidence="7">O-antigen ligase family protein</fullName>
    </submittedName>
</protein>
<feature type="domain" description="O-antigen ligase-related" evidence="6">
    <location>
        <begin position="199"/>
        <end position="355"/>
    </location>
</feature>
<dbReference type="GO" id="GO:0016020">
    <property type="term" value="C:membrane"/>
    <property type="evidence" value="ECO:0007669"/>
    <property type="project" value="UniProtKB-SubCell"/>
</dbReference>
<feature type="transmembrane region" description="Helical" evidence="5">
    <location>
        <begin position="340"/>
        <end position="363"/>
    </location>
</feature>
<evidence type="ECO:0000256" key="4">
    <source>
        <dbReference type="ARBA" id="ARBA00023136"/>
    </source>
</evidence>
<feature type="transmembrane region" description="Helical" evidence="5">
    <location>
        <begin position="7"/>
        <end position="27"/>
    </location>
</feature>
<dbReference type="EMBL" id="CP095046">
    <property type="protein sequence ID" value="UOQ72509.1"/>
    <property type="molecule type" value="Genomic_DNA"/>
</dbReference>
<evidence type="ECO:0000256" key="1">
    <source>
        <dbReference type="ARBA" id="ARBA00004141"/>
    </source>
</evidence>
<evidence type="ECO:0000313" key="8">
    <source>
        <dbReference type="Proteomes" id="UP000831796"/>
    </source>
</evidence>
<gene>
    <name evidence="7" type="ORF">MUN79_00400</name>
</gene>
<name>A0A8T9QAF9_9BACT</name>
<dbReference type="InterPro" id="IPR007016">
    <property type="entry name" value="O-antigen_ligase-rel_domated"/>
</dbReference>
<feature type="transmembrane region" description="Helical" evidence="5">
    <location>
        <begin position="64"/>
        <end position="83"/>
    </location>
</feature>
<keyword evidence="7" id="KW-0436">Ligase</keyword>
<dbReference type="KEGG" id="hcu:MUN79_00400"/>
<sequence length="425" mass="47840">MQLILTVPRLTLAAAVFCSFIIVGLFVADFFRILPSIGIVGVTLTAICYSVVHRQQEGSKRDWRVYAALACVFLLHLAAGLTTEPRNLGEYTRDVVLQSPFLLLPLSFWLLPALPSHYLTRLWELFIGCVVVAALLATGNYLLHTAEINEMYLHSKIMPTEPDHIRFSLMVTLAVAVAVVHLTFDTTLQSTRRHLLVIAVVVLALFQHLLAVRSGLVTFYVVGALMIGWLILQRRAYRRAAVIAAILLLLPVLSYVSFPTFRNKFTNTQEDLSKVDNTAAANNYSLVARVYSYKVAGKLVQDNPWFGVSKADMPEEMAIHYQRDYPSIHPESYIQPHNQFIYSAVAFGLVGVLVFTLCFYYPLLWTWPRFAPLVVIQYAIVSLSFLVEYTLETQIGLTYSLFFILLGLNGLRVTAAEESQTWRPA</sequence>
<evidence type="ECO:0000259" key="6">
    <source>
        <dbReference type="Pfam" id="PF04932"/>
    </source>
</evidence>
<organism evidence="7 8">
    <name type="scientific">Hymenobacter cellulosilyticus</name>
    <dbReference type="NCBI Taxonomy" id="2932248"/>
    <lineage>
        <taxon>Bacteria</taxon>
        <taxon>Pseudomonadati</taxon>
        <taxon>Bacteroidota</taxon>
        <taxon>Cytophagia</taxon>
        <taxon>Cytophagales</taxon>
        <taxon>Hymenobacteraceae</taxon>
        <taxon>Hymenobacter</taxon>
    </lineage>
</organism>
<dbReference type="GO" id="GO:0016874">
    <property type="term" value="F:ligase activity"/>
    <property type="evidence" value="ECO:0007669"/>
    <property type="project" value="UniProtKB-KW"/>
</dbReference>
<keyword evidence="2 5" id="KW-0812">Transmembrane</keyword>
<dbReference type="RefSeq" id="WP_244675877.1">
    <property type="nucleotide sequence ID" value="NZ_CP095046.1"/>
</dbReference>
<keyword evidence="3 5" id="KW-1133">Transmembrane helix</keyword>
<keyword evidence="8" id="KW-1185">Reference proteome</keyword>
<evidence type="ECO:0000256" key="3">
    <source>
        <dbReference type="ARBA" id="ARBA00022989"/>
    </source>
</evidence>
<keyword evidence="4 5" id="KW-0472">Membrane</keyword>
<dbReference type="Proteomes" id="UP000831796">
    <property type="component" value="Chromosome"/>
</dbReference>
<dbReference type="AlphaFoldDB" id="A0A8T9QAF9"/>
<feature type="transmembrane region" description="Helical" evidence="5">
    <location>
        <begin position="216"/>
        <end position="232"/>
    </location>
</feature>
<dbReference type="Pfam" id="PF04932">
    <property type="entry name" value="Wzy_C"/>
    <property type="match status" value="1"/>
</dbReference>
<feature type="transmembrane region" description="Helical" evidence="5">
    <location>
        <begin position="239"/>
        <end position="258"/>
    </location>
</feature>
<evidence type="ECO:0000256" key="5">
    <source>
        <dbReference type="SAM" id="Phobius"/>
    </source>
</evidence>
<feature type="transmembrane region" description="Helical" evidence="5">
    <location>
        <begin position="125"/>
        <end position="144"/>
    </location>
</feature>
<evidence type="ECO:0000313" key="7">
    <source>
        <dbReference type="EMBL" id="UOQ72509.1"/>
    </source>
</evidence>